<sequence>MKYQCHNERRFLIHTFSALDEAIVKDVPHCKIKGKGNSHHFKVIHGFKHCYRLSCSLFFLFVFAYREIRLKSCVIVTTDSTVVITGNIIVRSTAHEPHSTPRLKDGPCAQMEDPLRLWPTKTSAGGRNVT</sequence>
<name>W9HCQ7_FUSOX</name>
<dbReference type="Proteomes" id="UP000030753">
    <property type="component" value="Unassembled WGS sequence"/>
</dbReference>
<protein>
    <submittedName>
        <fullName evidence="1">Uncharacterized protein</fullName>
    </submittedName>
</protein>
<evidence type="ECO:0000313" key="2">
    <source>
        <dbReference type="Proteomes" id="UP000030753"/>
    </source>
</evidence>
<dbReference type="AlphaFoldDB" id="W9HCQ7"/>
<evidence type="ECO:0000313" key="1">
    <source>
        <dbReference type="EMBL" id="EWY80007.1"/>
    </source>
</evidence>
<accession>W9HCQ7</accession>
<reference evidence="1 2" key="1">
    <citation type="submission" date="2011-06" db="EMBL/GenBank/DDBJ databases">
        <title>The Genome Sequence of Fusarium oxysporum FOSC 3-a.</title>
        <authorList>
            <consortium name="The Broad Institute Genome Sequencing Platform"/>
            <person name="Ma L.-J."/>
            <person name="Gale L.R."/>
            <person name="Schwartz D.C."/>
            <person name="Zhou S."/>
            <person name="Corby-Kistler H."/>
            <person name="Young S.K."/>
            <person name="Zeng Q."/>
            <person name="Gargeya S."/>
            <person name="Fitzgerald M."/>
            <person name="Haas B."/>
            <person name="Abouelleil A."/>
            <person name="Alvarado L."/>
            <person name="Arachchi H.M."/>
            <person name="Berlin A."/>
            <person name="Brown A."/>
            <person name="Chapman S.B."/>
            <person name="Chen Z."/>
            <person name="Dunbar C."/>
            <person name="Freedman E."/>
            <person name="Gearin G."/>
            <person name="Gellesch M."/>
            <person name="Goldberg J."/>
            <person name="Griggs A."/>
            <person name="Gujja S."/>
            <person name="Heiman D."/>
            <person name="Howarth C."/>
            <person name="Larson L."/>
            <person name="Lui A."/>
            <person name="MacDonald P.J.P."/>
            <person name="Mehta T."/>
            <person name="Montmayeur A."/>
            <person name="Murphy C."/>
            <person name="Neiman D."/>
            <person name="Pearson M."/>
            <person name="Priest M."/>
            <person name="Roberts A."/>
            <person name="Saif S."/>
            <person name="Shea T."/>
            <person name="Shenoy N."/>
            <person name="Sisk P."/>
            <person name="Stolte C."/>
            <person name="Sykes S."/>
            <person name="Wortman J."/>
            <person name="Nusbaum C."/>
            <person name="Birren B."/>
        </authorList>
    </citation>
    <scope>NUCLEOTIDE SEQUENCE [LARGE SCALE GENOMIC DNA]</scope>
    <source>
        <strain evidence="2">FOSC 3-a</strain>
    </source>
</reference>
<organism evidence="1 2">
    <name type="scientific">Fusarium oxysporum NRRL 32931</name>
    <dbReference type="NCBI Taxonomy" id="660029"/>
    <lineage>
        <taxon>Eukaryota</taxon>
        <taxon>Fungi</taxon>
        <taxon>Dikarya</taxon>
        <taxon>Ascomycota</taxon>
        <taxon>Pezizomycotina</taxon>
        <taxon>Sordariomycetes</taxon>
        <taxon>Hypocreomycetidae</taxon>
        <taxon>Hypocreales</taxon>
        <taxon>Nectriaceae</taxon>
        <taxon>Fusarium</taxon>
        <taxon>Fusarium oxysporum species complex</taxon>
    </lineage>
</organism>
<dbReference type="EMBL" id="JH717851">
    <property type="protein sequence ID" value="EWY80007.1"/>
    <property type="molecule type" value="Genomic_DNA"/>
</dbReference>
<proteinExistence type="predicted"/>
<gene>
    <name evidence="1" type="ORF">FOYG_16806</name>
</gene>
<dbReference type="HOGENOM" id="CLU_1938224_0_0_1"/>